<dbReference type="Proteomes" id="UP000569732">
    <property type="component" value="Unassembled WGS sequence"/>
</dbReference>
<reference evidence="1 2" key="1">
    <citation type="submission" date="2020-07" db="EMBL/GenBank/DDBJ databases">
        <title>Endozoicomonas sp. nov., isolated from sediment.</title>
        <authorList>
            <person name="Gu T."/>
        </authorList>
    </citation>
    <scope>NUCLEOTIDE SEQUENCE [LARGE SCALE GENOMIC DNA]</scope>
    <source>
        <strain evidence="1 2">SM1973</strain>
    </source>
</reference>
<name>A0A853ICJ1_9GAMM</name>
<organism evidence="1 2">
    <name type="scientific">Spartinivicinus marinus</name>
    <dbReference type="NCBI Taxonomy" id="2994442"/>
    <lineage>
        <taxon>Bacteria</taxon>
        <taxon>Pseudomonadati</taxon>
        <taxon>Pseudomonadota</taxon>
        <taxon>Gammaproteobacteria</taxon>
        <taxon>Oceanospirillales</taxon>
        <taxon>Zooshikellaceae</taxon>
        <taxon>Spartinivicinus</taxon>
    </lineage>
</organism>
<sequence length="66" mass="7349">MKIEDITEDWDLVVTALQALWRERVSAYNTTTTVAQLNGMESPKEELFGISEAADALRRIGAAPVR</sequence>
<comment type="caution">
    <text evidence="1">The sequence shown here is derived from an EMBL/GenBank/DDBJ whole genome shotgun (WGS) entry which is preliminary data.</text>
</comment>
<dbReference type="RefSeq" id="WP_180569807.1">
    <property type="nucleotide sequence ID" value="NZ_JACCKB010000030.1"/>
</dbReference>
<accession>A0A853ICJ1</accession>
<evidence type="ECO:0000313" key="1">
    <source>
        <dbReference type="EMBL" id="NYZ67784.1"/>
    </source>
</evidence>
<protein>
    <submittedName>
        <fullName evidence="1">Uncharacterized protein</fullName>
    </submittedName>
</protein>
<gene>
    <name evidence="1" type="ORF">H0A36_17360</name>
</gene>
<dbReference type="EMBL" id="JACCKB010000030">
    <property type="protein sequence ID" value="NYZ67784.1"/>
    <property type="molecule type" value="Genomic_DNA"/>
</dbReference>
<dbReference type="AlphaFoldDB" id="A0A853ICJ1"/>
<proteinExistence type="predicted"/>
<keyword evidence="2" id="KW-1185">Reference proteome</keyword>
<evidence type="ECO:0000313" key="2">
    <source>
        <dbReference type="Proteomes" id="UP000569732"/>
    </source>
</evidence>